<dbReference type="SUPFAM" id="SSF50447">
    <property type="entry name" value="Translation proteins"/>
    <property type="match status" value="1"/>
</dbReference>
<dbReference type="Proteomes" id="UP001597052">
    <property type="component" value="Unassembled WGS sequence"/>
</dbReference>
<dbReference type="Pfam" id="PF04410">
    <property type="entry name" value="Gar1"/>
    <property type="match status" value="1"/>
</dbReference>
<gene>
    <name evidence="1" type="ORF">ACFSBW_04405</name>
</gene>
<dbReference type="InterPro" id="IPR038664">
    <property type="entry name" value="Gar1/Naf1_Cbf5-bd_sf"/>
</dbReference>
<keyword evidence="2" id="KW-1185">Reference proteome</keyword>
<evidence type="ECO:0000313" key="1">
    <source>
        <dbReference type="EMBL" id="MFD1641117.1"/>
    </source>
</evidence>
<dbReference type="InterPro" id="IPR007504">
    <property type="entry name" value="H/ACA_rnp_Gar1/Naf1"/>
</dbReference>
<reference evidence="1 2" key="1">
    <citation type="journal article" date="2019" name="Int. J. Syst. Evol. Microbiol.">
        <title>The Global Catalogue of Microorganisms (GCM) 10K type strain sequencing project: providing services to taxonomists for standard genome sequencing and annotation.</title>
        <authorList>
            <consortium name="The Broad Institute Genomics Platform"/>
            <consortium name="The Broad Institute Genome Sequencing Center for Infectious Disease"/>
            <person name="Wu L."/>
            <person name="Ma J."/>
        </authorList>
    </citation>
    <scope>NUCLEOTIDE SEQUENCE [LARGE SCALE GENOMIC DNA]</scope>
    <source>
        <strain evidence="1 2">CGMCC 1.10593</strain>
    </source>
</reference>
<keyword evidence="1" id="KW-0687">Ribonucleoprotein</keyword>
<dbReference type="GO" id="GO:1990904">
    <property type="term" value="C:ribonucleoprotein complex"/>
    <property type="evidence" value="ECO:0007669"/>
    <property type="project" value="UniProtKB-KW"/>
</dbReference>
<dbReference type="EMBL" id="JBHUDM010000001">
    <property type="protein sequence ID" value="MFD1641117.1"/>
    <property type="molecule type" value="Genomic_DNA"/>
</dbReference>
<evidence type="ECO:0000313" key="2">
    <source>
        <dbReference type="Proteomes" id="UP001597052"/>
    </source>
</evidence>
<proteinExistence type="predicted"/>
<dbReference type="AlphaFoldDB" id="A0ABD6D4Y9"/>
<protein>
    <submittedName>
        <fullName evidence="1">H/ACA ribonucleoprotein complex subunit GAR1</fullName>
    </submittedName>
</protein>
<comment type="caution">
    <text evidence="1">The sequence shown here is derived from an EMBL/GenBank/DDBJ whole genome shotgun (WGS) entry which is preliminary data.</text>
</comment>
<sequence length="75" mass="7944">MRRIGTVDRTAQGLAIVAVESDDVPDIGLMVINESLSTVGRIVDVFGPVDGPYVAITPTDSTPLTELVGTKLYAR</sequence>
<accession>A0ABD6D4Y9</accession>
<organism evidence="1 2">
    <name type="scientific">Halohasta litorea</name>
    <dbReference type="NCBI Taxonomy" id="869891"/>
    <lineage>
        <taxon>Archaea</taxon>
        <taxon>Methanobacteriati</taxon>
        <taxon>Methanobacteriota</taxon>
        <taxon>Stenosarchaea group</taxon>
        <taxon>Halobacteria</taxon>
        <taxon>Halobacteriales</taxon>
        <taxon>Haloferacaceae</taxon>
        <taxon>Halohasta</taxon>
    </lineage>
</organism>
<dbReference type="RefSeq" id="WP_256394804.1">
    <property type="nucleotide sequence ID" value="NZ_JANHDJ010000001.1"/>
</dbReference>
<name>A0ABD6D4Y9_9EURY</name>
<dbReference type="NCBIfam" id="NF009628">
    <property type="entry name" value="PRK13149.1-2"/>
    <property type="match status" value="1"/>
</dbReference>
<dbReference type="Gene3D" id="2.40.10.230">
    <property type="entry name" value="Probable tRNA pseudouridine synthase domain"/>
    <property type="match status" value="1"/>
</dbReference>
<dbReference type="InterPro" id="IPR009000">
    <property type="entry name" value="Transl_B-barrel_sf"/>
</dbReference>